<dbReference type="GO" id="GO:0016491">
    <property type="term" value="F:oxidoreductase activity"/>
    <property type="evidence" value="ECO:0007669"/>
    <property type="project" value="InterPro"/>
</dbReference>
<evidence type="ECO:0000259" key="1">
    <source>
        <dbReference type="PROSITE" id="PS00498"/>
    </source>
</evidence>
<protein>
    <recommendedName>
        <fullName evidence="1">Tyrosinase copper-binding domain-containing protein</fullName>
    </recommendedName>
</protein>
<dbReference type="EMBL" id="LZZM01000202">
    <property type="protein sequence ID" value="OOM74217.1"/>
    <property type="molecule type" value="Genomic_DNA"/>
</dbReference>
<dbReference type="AlphaFoldDB" id="A0A1S8T8V4"/>
<reference evidence="2 3" key="1">
    <citation type="submission" date="2016-05" db="EMBL/GenBank/DDBJ databases">
        <title>Microbial solvent formation.</title>
        <authorList>
            <person name="Poehlein A."/>
            <person name="Montoya Solano J.D."/>
            <person name="Flitsch S."/>
            <person name="Krabben P."/>
            <person name="Duerre P."/>
            <person name="Daniel R."/>
        </authorList>
    </citation>
    <scope>NUCLEOTIDE SEQUENCE [LARGE SCALE GENOMIC DNA]</scope>
    <source>
        <strain evidence="2 3">DSM 2619</strain>
    </source>
</reference>
<comment type="caution">
    <text evidence="2">The sequence shown here is derived from an EMBL/GenBank/DDBJ whole genome shotgun (WGS) entry which is preliminary data.</text>
</comment>
<evidence type="ECO:0000313" key="2">
    <source>
        <dbReference type="EMBL" id="OOM74217.1"/>
    </source>
</evidence>
<accession>A0A1S8T8V4</accession>
<dbReference type="SUPFAM" id="SSF49785">
    <property type="entry name" value="Galactose-binding domain-like"/>
    <property type="match status" value="1"/>
</dbReference>
<evidence type="ECO:0000313" key="3">
    <source>
        <dbReference type="Proteomes" id="UP000190890"/>
    </source>
</evidence>
<gene>
    <name evidence="2" type="ORF">CLPUN_40990</name>
</gene>
<organism evidence="2 3">
    <name type="scientific">Clostridium puniceum</name>
    <dbReference type="NCBI Taxonomy" id="29367"/>
    <lineage>
        <taxon>Bacteria</taxon>
        <taxon>Bacillati</taxon>
        <taxon>Bacillota</taxon>
        <taxon>Clostridia</taxon>
        <taxon>Eubacteriales</taxon>
        <taxon>Clostridiaceae</taxon>
        <taxon>Clostridium</taxon>
    </lineage>
</organism>
<dbReference type="RefSeq" id="WP_242954201.1">
    <property type="nucleotide sequence ID" value="NZ_LZZM01000202.1"/>
</dbReference>
<dbReference type="InterPro" id="IPR008979">
    <property type="entry name" value="Galactose-bd-like_sf"/>
</dbReference>
<proteinExistence type="predicted"/>
<name>A0A1S8T8V4_9CLOT</name>
<keyword evidence="3" id="KW-1185">Reference proteome</keyword>
<dbReference type="Proteomes" id="UP000190890">
    <property type="component" value="Unassembled WGS sequence"/>
</dbReference>
<feature type="domain" description="Tyrosinase copper-binding" evidence="1">
    <location>
        <begin position="50"/>
        <end position="61"/>
    </location>
</feature>
<sequence>MELWINNEYADMKICPPYIYYISKYLKKGENKICVEVATTLDRDCFTRLDPPFILWHDSIDQLESMEK</sequence>
<dbReference type="InterPro" id="IPR002227">
    <property type="entry name" value="Tyrosinase_Cu-bd"/>
</dbReference>
<dbReference type="PROSITE" id="PS00498">
    <property type="entry name" value="TYROSINASE_2"/>
    <property type="match status" value="1"/>
</dbReference>